<organism evidence="3 4">
    <name type="scientific">Pleodorina starrii</name>
    <dbReference type="NCBI Taxonomy" id="330485"/>
    <lineage>
        <taxon>Eukaryota</taxon>
        <taxon>Viridiplantae</taxon>
        <taxon>Chlorophyta</taxon>
        <taxon>core chlorophytes</taxon>
        <taxon>Chlorophyceae</taxon>
        <taxon>CS clade</taxon>
        <taxon>Chlamydomonadales</taxon>
        <taxon>Volvocaceae</taxon>
        <taxon>Pleodorina</taxon>
    </lineage>
</organism>
<dbReference type="Pfam" id="PF00240">
    <property type="entry name" value="ubiquitin"/>
    <property type="match status" value="1"/>
</dbReference>
<feature type="compositionally biased region" description="Low complexity" evidence="1">
    <location>
        <begin position="463"/>
        <end position="474"/>
    </location>
</feature>
<evidence type="ECO:0000313" key="3">
    <source>
        <dbReference type="EMBL" id="GLC51290.1"/>
    </source>
</evidence>
<dbReference type="Proteomes" id="UP001165080">
    <property type="component" value="Unassembled WGS sequence"/>
</dbReference>
<feature type="compositionally biased region" description="Gly residues" evidence="1">
    <location>
        <begin position="541"/>
        <end position="566"/>
    </location>
</feature>
<feature type="region of interest" description="Disordered" evidence="1">
    <location>
        <begin position="232"/>
        <end position="297"/>
    </location>
</feature>
<dbReference type="InterPro" id="IPR000626">
    <property type="entry name" value="Ubiquitin-like_dom"/>
</dbReference>
<feature type="compositionally biased region" description="Low complexity" evidence="1">
    <location>
        <begin position="1069"/>
        <end position="1111"/>
    </location>
</feature>
<name>A0A9W6BGB7_9CHLO</name>
<evidence type="ECO:0000313" key="4">
    <source>
        <dbReference type="Proteomes" id="UP001165080"/>
    </source>
</evidence>
<dbReference type="PROSITE" id="PS50053">
    <property type="entry name" value="UBIQUITIN_2"/>
    <property type="match status" value="1"/>
</dbReference>
<gene>
    <name evidence="3" type="primary">PLEST004585</name>
    <name evidence="3" type="ORF">PLESTB_000486500</name>
</gene>
<feature type="region of interest" description="Disordered" evidence="1">
    <location>
        <begin position="637"/>
        <end position="690"/>
    </location>
</feature>
<evidence type="ECO:0000256" key="1">
    <source>
        <dbReference type="SAM" id="MobiDB-lite"/>
    </source>
</evidence>
<reference evidence="3 4" key="1">
    <citation type="journal article" date="2023" name="Commun. Biol.">
        <title>Reorganization of the ancestral sex-determining regions during the evolution of trioecy in Pleodorina starrii.</title>
        <authorList>
            <person name="Takahashi K."/>
            <person name="Suzuki S."/>
            <person name="Kawai-Toyooka H."/>
            <person name="Yamamoto K."/>
            <person name="Hamaji T."/>
            <person name="Ootsuki R."/>
            <person name="Yamaguchi H."/>
            <person name="Kawachi M."/>
            <person name="Higashiyama T."/>
            <person name="Nozaki H."/>
        </authorList>
    </citation>
    <scope>NUCLEOTIDE SEQUENCE [LARGE SCALE GENOMIC DNA]</scope>
    <source>
        <strain evidence="3 4">NIES-4479</strain>
    </source>
</reference>
<feature type="compositionally biased region" description="Low complexity" evidence="1">
    <location>
        <begin position="758"/>
        <end position="770"/>
    </location>
</feature>
<dbReference type="SMART" id="SM00213">
    <property type="entry name" value="UBQ"/>
    <property type="match status" value="1"/>
</dbReference>
<dbReference type="InterPro" id="IPR029071">
    <property type="entry name" value="Ubiquitin-like_domsf"/>
</dbReference>
<feature type="region of interest" description="Disordered" evidence="1">
    <location>
        <begin position="138"/>
        <end position="169"/>
    </location>
</feature>
<evidence type="ECO:0000259" key="2">
    <source>
        <dbReference type="PROSITE" id="PS50053"/>
    </source>
</evidence>
<feature type="compositionally biased region" description="Low complexity" evidence="1">
    <location>
        <begin position="1030"/>
        <end position="1057"/>
    </location>
</feature>
<keyword evidence="4" id="KW-1185">Reference proteome</keyword>
<dbReference type="CDD" id="cd17039">
    <property type="entry name" value="Ubl_ubiquitin_like"/>
    <property type="match status" value="1"/>
</dbReference>
<feature type="compositionally biased region" description="Gly residues" evidence="1">
    <location>
        <begin position="475"/>
        <end position="486"/>
    </location>
</feature>
<comment type="caution">
    <text evidence="3">The sequence shown here is derived from an EMBL/GenBank/DDBJ whole genome shotgun (WGS) entry which is preliminary data.</text>
</comment>
<protein>
    <recommendedName>
        <fullName evidence="2">Ubiquitin-like domain-containing protein</fullName>
    </recommendedName>
</protein>
<feature type="region of interest" description="Disordered" evidence="1">
    <location>
        <begin position="727"/>
        <end position="794"/>
    </location>
</feature>
<feature type="compositionally biased region" description="Low complexity" evidence="1">
    <location>
        <begin position="91"/>
        <end position="108"/>
    </location>
</feature>
<dbReference type="PANTHER" id="PTHR15204">
    <property type="entry name" value="LARGE PROLINE-RICH PROTEIN BAG6"/>
    <property type="match status" value="1"/>
</dbReference>
<feature type="region of interest" description="Disordered" evidence="1">
    <location>
        <begin position="91"/>
        <end position="115"/>
    </location>
</feature>
<feature type="compositionally biased region" description="Gly residues" evidence="1">
    <location>
        <begin position="138"/>
        <end position="156"/>
    </location>
</feature>
<feature type="compositionally biased region" description="Low complexity" evidence="1">
    <location>
        <begin position="646"/>
        <end position="690"/>
    </location>
</feature>
<feature type="region of interest" description="Disordered" evidence="1">
    <location>
        <begin position="1307"/>
        <end position="1347"/>
    </location>
</feature>
<feature type="compositionally biased region" description="Low complexity" evidence="1">
    <location>
        <begin position="780"/>
        <end position="789"/>
    </location>
</feature>
<dbReference type="GO" id="GO:0051787">
    <property type="term" value="F:misfolded protein binding"/>
    <property type="evidence" value="ECO:0007669"/>
    <property type="project" value="TreeGrafter"/>
</dbReference>
<dbReference type="EMBL" id="BRXU01000004">
    <property type="protein sequence ID" value="GLC51290.1"/>
    <property type="molecule type" value="Genomic_DNA"/>
</dbReference>
<sequence>MSSSAARSSPPAAAGREVLVKIKTLEPATYEIHVNRQITVADLKVKLEGLVQNAPPGRQRIIYRGRGLQDEHTLQEVGVEEGDTLHMVVRPADAPDPASAGGAPAQSQQETGQNRLEADTRRILEQINQTMDLNLGMGMGFNLGNQPGGTAAGSGGRQQPQQPPQPEAPHLFTSLHRFLQRLGDQGYTPTHAFLMSNANPATSMQADFEALSRAMTELLSDRDLPEPVAAMREEARRDPAGRGQPPQHQQQSEQAQGTAAQRGSAAGAEARATAGEGRQGSAAGAGAEGRRRRTQATGEAELSGVNYGYRYVPLAAASLAALLDRSLAHLEGGLAQQLRGGATLSYALAANPQADRETRREASRRMHLLGDHLNAAAALLVDLSRAAMATAAALDDSPRTLAANTAAAVLPDGTGAELPPMLPRRAVRGGGVAPGGVDLGGLMGPMGGFMDVIGAQFTVPMGPEGPLGGPEAAAVGGGGAAPGGAAPGSRGQPPGGGVAVGTMHIDLGDLPSMPGGLGGLLNNIISAVTGGAMPAAPPPGGGVGGGGAAGAAPRGGAGGPAPGGGGEARRPRETPLSLLMPALTSVAGSIAAAVMQSLAGRGVQPHMLLDAVSRTLSEHMNHVMNVLTARWEGLQRAAARQRRAARATPAQPPEQQQPEQQQQAQEPPTGEQAPSAGAAASAGAGAPAASAGGQSAAAAASDPLEEFRPVARLINQLFPSWETVLQAPTEASDEEEEEDEGEEGEDEDGSSGREGEAPEAAPGAEPPQRAQRPRRRRGGDATAAAGGDSEAQRRAALDEEMSAMVRMLLPTMVGSIGRSVAQSVVAAVAPEAARSGSLDGQQLALVVLQTLVARLDGVANLLLSNWGRISSGLEQIESGSGAASAVDMMSQMVNLAASIMGGGPAPPQAAPRAAAPQPAPAPAAAPASASPATPPPAPAAATTPAAPAAPSTAASAAPAAAASTTPSDAAPATPSAPADVAAAAIPAPAPASATPAAAQEQPSGATPSSALPTAAAPEPGTSSGSGGADAAGVGSAGADAAPAAPSSAPKGLGLGLRPPAPKKKPAPPAAAAAATGAATSAAAAPPAAPAGAEARAPAPAAAAPQSGAAAARGGGGGGAVAARGGRGEGAGSADPLDGLMDMMEQVLGTLDPGSAGGAGGGGAGGGGGGGGLGGLLQVAQGIVSDPAMQPMIGNMMNMVLGGGGGGGAAGAGGGGGLGGLLGSLLGGLPPAPGAGVGGGRAAAAAAAAAAAPVGYEVLSEVLGAEEGGRWRALIERDVEAMQEHVRAAQEEHSAIYQRGVPSRRAGLLSALGGGADRGGEEEGEEEGDEEEEFQDSVEGETEGNAAG</sequence>
<dbReference type="GO" id="GO:0031593">
    <property type="term" value="F:polyubiquitin modification-dependent protein binding"/>
    <property type="evidence" value="ECO:0007669"/>
    <property type="project" value="TreeGrafter"/>
</dbReference>
<feature type="region of interest" description="Disordered" evidence="1">
    <location>
        <begin position="903"/>
        <end position="1137"/>
    </location>
</feature>
<feature type="compositionally biased region" description="Acidic residues" evidence="1">
    <location>
        <begin position="731"/>
        <end position="749"/>
    </location>
</feature>
<dbReference type="Gene3D" id="3.10.20.90">
    <property type="entry name" value="Phosphatidylinositol 3-kinase Catalytic Subunit, Chain A, domain 1"/>
    <property type="match status" value="1"/>
</dbReference>
<feature type="region of interest" description="Disordered" evidence="1">
    <location>
        <begin position="463"/>
        <end position="494"/>
    </location>
</feature>
<dbReference type="PANTHER" id="PTHR15204:SF0">
    <property type="entry name" value="LARGE PROLINE-RICH PROTEIN BAG6"/>
    <property type="match status" value="1"/>
</dbReference>
<feature type="compositionally biased region" description="Low complexity" evidence="1">
    <location>
        <begin position="939"/>
        <end position="1019"/>
    </location>
</feature>
<feature type="region of interest" description="Disordered" evidence="1">
    <location>
        <begin position="538"/>
        <end position="572"/>
    </location>
</feature>
<accession>A0A9W6BGB7</accession>
<feature type="compositionally biased region" description="Low complexity" evidence="1">
    <location>
        <begin position="241"/>
        <end position="285"/>
    </location>
</feature>
<dbReference type="GO" id="GO:0071818">
    <property type="term" value="C:BAT3 complex"/>
    <property type="evidence" value="ECO:0007669"/>
    <property type="project" value="TreeGrafter"/>
</dbReference>
<proteinExistence type="predicted"/>
<feature type="domain" description="Ubiquitin-like" evidence="2">
    <location>
        <begin position="18"/>
        <end position="94"/>
    </location>
</feature>
<dbReference type="GO" id="GO:0036503">
    <property type="term" value="P:ERAD pathway"/>
    <property type="evidence" value="ECO:0007669"/>
    <property type="project" value="TreeGrafter"/>
</dbReference>
<feature type="compositionally biased region" description="Acidic residues" evidence="1">
    <location>
        <begin position="1319"/>
        <end position="1341"/>
    </location>
</feature>
<dbReference type="SUPFAM" id="SSF54236">
    <property type="entry name" value="Ubiquitin-like"/>
    <property type="match status" value="1"/>
</dbReference>